<keyword evidence="2 8" id="KW-0813">Transport</keyword>
<dbReference type="STRING" id="450851.PHZ_c2112"/>
<dbReference type="PROSITE" id="PS52016">
    <property type="entry name" value="TONB_DEPENDENT_REC_3"/>
    <property type="match status" value="1"/>
</dbReference>
<feature type="signal peptide" evidence="10">
    <location>
        <begin position="1"/>
        <end position="28"/>
    </location>
</feature>
<dbReference type="Pfam" id="PF07715">
    <property type="entry name" value="Plug"/>
    <property type="match status" value="1"/>
</dbReference>
<dbReference type="Gene3D" id="2.40.170.20">
    <property type="entry name" value="TonB-dependent receptor, beta-barrel domain"/>
    <property type="match status" value="1"/>
</dbReference>
<keyword evidence="13" id="KW-0675">Receptor</keyword>
<sequence>MLRSAWRGALAASTATAALLAVAPAAQAQDGEVAEVVVTGSRIARQDLVSSSPVATVSQEEIAVVGANNVEEYLNSLPQLIAGATKSTNVAGSADATATLNLRGLGAKRTLVLVNGRRFVPTTQEGIVDVNNIPASLVERVEVVTGGASAVYGSDAMAGVVNFILKDRFQGLEMDAQYGVSDEGDADAWNASATMGAAGEKASAWLHVSLEQRKKLRGTERPISVVSYIDANGNFVPSGSAGRLGGTLVGIPTPNGSGGFVNRDYALDNMIPRPFVNSDFNFDARGDYAIQIPLDRVNVYGRGEYEFTPDISGFVEVTYNNLDSRAILSPTAPNIRQTTNVPGLPANASFITPEIRALLNARPDPNAPFSLRFLAPEPFPKREIAFNRDIYRLLGGFEGRLSDSWQWGVSYSYSHVATTEVQKGDISRRTFVEASTPSAADPTKCANGNPRCVLVTNLTNWSPELVDYLLVDNISSTEITDQVASAYATGDLFTLPAGEVKAAIGAEWRKISSVDNPAPVLLDFASAGFGERNRTAGSYSVKELFGEAIVPLIADAPMMDYVGLELAARYSDYSLAGEVWTYKAGGEWRVNPDIRFRALYQRAVRAPNITELFGGLVNTYPFIVDPCSASANPSGQVAALCVAQGVPASALGSYQQNGAALEARLVSNPNLDPEKSDTLTLGMVYTPSQIPGLSLTLDYYDIEISDAIERLGGGAQGVLAGCFASGDANNPFCRTFSRSPTTYEIVDFGVPLANVASLKTSGVDMAASYRWSMDSLGIGDDDADLRATLMGTWVDKNVFRANDTAAPTDRVGTVGGDTPAIPEWRANATLNYASAGLELTWNVEYLSSVKDRKYANNLAAGVANPKAGIANPKVGAYWYHNVRAAYDLDRFTVYGGVRNLFDKDPPMLSSPIESNTDPNTYDMIGRYLFVGVSAKF</sequence>
<dbReference type="InterPro" id="IPR039426">
    <property type="entry name" value="TonB-dep_rcpt-like"/>
</dbReference>
<keyword evidence="10" id="KW-0732">Signal</keyword>
<feature type="domain" description="TonB-dependent receptor plug" evidence="12">
    <location>
        <begin position="51"/>
        <end position="160"/>
    </location>
</feature>
<keyword evidence="3 8" id="KW-1134">Transmembrane beta strand</keyword>
<dbReference type="Pfam" id="PF00593">
    <property type="entry name" value="TonB_dep_Rec_b-barrel"/>
    <property type="match status" value="1"/>
</dbReference>
<evidence type="ECO:0000256" key="10">
    <source>
        <dbReference type="SAM" id="SignalP"/>
    </source>
</evidence>
<keyword evidence="7 8" id="KW-0998">Cell outer membrane</keyword>
<evidence type="ECO:0000256" key="4">
    <source>
        <dbReference type="ARBA" id="ARBA00022692"/>
    </source>
</evidence>
<dbReference type="eggNOG" id="COG1629">
    <property type="taxonomic scope" value="Bacteria"/>
</dbReference>
<reference evidence="13 14" key="1">
    <citation type="journal article" date="2008" name="BMC Genomics">
        <title>Complete genome of Phenylobacterium zucineum - a novel facultative intracellular bacterium isolated from human erythroleukemia cell line K562.</title>
        <authorList>
            <person name="Luo Y."/>
            <person name="Xu X."/>
            <person name="Ding Z."/>
            <person name="Liu Z."/>
            <person name="Zhang B."/>
            <person name="Yan Z."/>
            <person name="Sun J."/>
            <person name="Hu S."/>
            <person name="Hu X."/>
        </authorList>
    </citation>
    <scope>NUCLEOTIDE SEQUENCE [LARGE SCALE GENOMIC DNA]</scope>
    <source>
        <strain evidence="13 14">HLK1</strain>
    </source>
</reference>
<evidence type="ECO:0000256" key="5">
    <source>
        <dbReference type="ARBA" id="ARBA00023077"/>
    </source>
</evidence>
<feature type="domain" description="TonB-dependent receptor-like beta-barrel" evidence="11">
    <location>
        <begin position="364"/>
        <end position="900"/>
    </location>
</feature>
<dbReference type="InterPro" id="IPR012910">
    <property type="entry name" value="Plug_dom"/>
</dbReference>
<dbReference type="AlphaFoldDB" id="B4REJ7"/>
<evidence type="ECO:0000313" key="14">
    <source>
        <dbReference type="Proteomes" id="UP000001868"/>
    </source>
</evidence>
<comment type="subcellular location">
    <subcellularLocation>
        <location evidence="1 8">Cell outer membrane</location>
        <topology evidence="1 8">Multi-pass membrane protein</topology>
    </subcellularLocation>
</comment>
<evidence type="ECO:0000256" key="3">
    <source>
        <dbReference type="ARBA" id="ARBA00022452"/>
    </source>
</evidence>
<evidence type="ECO:0000259" key="11">
    <source>
        <dbReference type="Pfam" id="PF00593"/>
    </source>
</evidence>
<dbReference type="RefSeq" id="WP_012522665.1">
    <property type="nucleotide sequence ID" value="NC_011144.1"/>
</dbReference>
<dbReference type="EMBL" id="CP000747">
    <property type="protein sequence ID" value="ACG78523.1"/>
    <property type="molecule type" value="Genomic_DNA"/>
</dbReference>
<evidence type="ECO:0000256" key="9">
    <source>
        <dbReference type="RuleBase" id="RU003357"/>
    </source>
</evidence>
<evidence type="ECO:0000256" key="7">
    <source>
        <dbReference type="ARBA" id="ARBA00023237"/>
    </source>
</evidence>
<protein>
    <submittedName>
        <fullName evidence="13">TonB-dependent receptor</fullName>
    </submittedName>
</protein>
<dbReference type="HOGENOM" id="CLU_010745_0_0_5"/>
<evidence type="ECO:0000313" key="13">
    <source>
        <dbReference type="EMBL" id="ACG78523.1"/>
    </source>
</evidence>
<proteinExistence type="inferred from homology"/>
<dbReference type="GO" id="GO:0009279">
    <property type="term" value="C:cell outer membrane"/>
    <property type="evidence" value="ECO:0007669"/>
    <property type="project" value="UniProtKB-SubCell"/>
</dbReference>
<organism evidence="13 14">
    <name type="scientific">Phenylobacterium zucineum (strain HLK1)</name>
    <dbReference type="NCBI Taxonomy" id="450851"/>
    <lineage>
        <taxon>Bacteria</taxon>
        <taxon>Pseudomonadati</taxon>
        <taxon>Pseudomonadota</taxon>
        <taxon>Alphaproteobacteria</taxon>
        <taxon>Caulobacterales</taxon>
        <taxon>Caulobacteraceae</taxon>
        <taxon>Phenylobacterium</taxon>
    </lineage>
</organism>
<dbReference type="InterPro" id="IPR000531">
    <property type="entry name" value="Beta-barrel_TonB"/>
</dbReference>
<dbReference type="Gene3D" id="2.170.130.10">
    <property type="entry name" value="TonB-dependent receptor, plug domain"/>
    <property type="match status" value="1"/>
</dbReference>
<dbReference type="PANTHER" id="PTHR47234">
    <property type="match status" value="1"/>
</dbReference>
<comment type="similarity">
    <text evidence="8 9">Belongs to the TonB-dependent receptor family.</text>
</comment>
<evidence type="ECO:0000256" key="6">
    <source>
        <dbReference type="ARBA" id="ARBA00023136"/>
    </source>
</evidence>
<dbReference type="InterPro" id="IPR036942">
    <property type="entry name" value="Beta-barrel_TonB_sf"/>
</dbReference>
<accession>B4REJ7</accession>
<name>B4REJ7_PHEZH</name>
<keyword evidence="14" id="KW-1185">Reference proteome</keyword>
<evidence type="ECO:0000256" key="1">
    <source>
        <dbReference type="ARBA" id="ARBA00004571"/>
    </source>
</evidence>
<keyword evidence="4 8" id="KW-0812">Transmembrane</keyword>
<dbReference type="OrthoDB" id="7051241at2"/>
<dbReference type="Proteomes" id="UP000001868">
    <property type="component" value="Chromosome"/>
</dbReference>
<dbReference type="SUPFAM" id="SSF56935">
    <property type="entry name" value="Porins"/>
    <property type="match status" value="1"/>
</dbReference>
<dbReference type="PANTHER" id="PTHR47234:SF2">
    <property type="entry name" value="TONB-DEPENDENT RECEPTOR"/>
    <property type="match status" value="1"/>
</dbReference>
<dbReference type="KEGG" id="pzu:PHZ_c2112"/>
<keyword evidence="6 8" id="KW-0472">Membrane</keyword>
<evidence type="ECO:0000259" key="12">
    <source>
        <dbReference type="Pfam" id="PF07715"/>
    </source>
</evidence>
<dbReference type="eggNOG" id="COG4771">
    <property type="taxonomic scope" value="Bacteria"/>
</dbReference>
<gene>
    <name evidence="13" type="ordered locus">PHZ_c2112</name>
</gene>
<evidence type="ECO:0000256" key="2">
    <source>
        <dbReference type="ARBA" id="ARBA00022448"/>
    </source>
</evidence>
<evidence type="ECO:0000256" key="8">
    <source>
        <dbReference type="PROSITE-ProRule" id="PRU01360"/>
    </source>
</evidence>
<dbReference type="InterPro" id="IPR037066">
    <property type="entry name" value="Plug_dom_sf"/>
</dbReference>
<feature type="chain" id="PRO_5002825380" evidence="10">
    <location>
        <begin position="29"/>
        <end position="936"/>
    </location>
</feature>
<keyword evidence="5 9" id="KW-0798">TonB box</keyword>